<dbReference type="Gene3D" id="3.40.390.10">
    <property type="entry name" value="Collagenase (Catalytic Domain)"/>
    <property type="match status" value="1"/>
</dbReference>
<sequence>MLATGYMKIAAACNDSSVVISDEPDDRNTGGWKDWAFIYTAESMSVIYLQGAWLAKAGEVAPSNQSPLYRCARTIIHELSHKQVSTEDIVYGPKGLKPEGSTVLTPEYALHNADSWADFCGDVLGNVPASAVTEALS</sequence>
<dbReference type="SUPFAM" id="SSF55486">
    <property type="entry name" value="Metalloproteases ('zincins'), catalytic domain"/>
    <property type="match status" value="1"/>
</dbReference>
<reference evidence="3" key="1">
    <citation type="journal article" date="2019" name="Int. J. Syst. Evol. Microbiol.">
        <title>The Global Catalogue of Microorganisms (GCM) 10K type strain sequencing project: providing services to taxonomists for standard genome sequencing and annotation.</title>
        <authorList>
            <consortium name="The Broad Institute Genomics Platform"/>
            <consortium name="The Broad Institute Genome Sequencing Center for Infectious Disease"/>
            <person name="Wu L."/>
            <person name="Ma J."/>
        </authorList>
    </citation>
    <scope>NUCLEOTIDE SEQUENCE [LARGE SCALE GENOMIC DNA]</scope>
    <source>
        <strain evidence="3">JCM 18715</strain>
    </source>
</reference>
<dbReference type="InterPro" id="IPR024079">
    <property type="entry name" value="MetalloPept_cat_dom_sf"/>
</dbReference>
<protein>
    <recommendedName>
        <fullName evidence="1">Lysine-specific metallo-endopeptidase domain-containing protein</fullName>
    </recommendedName>
</protein>
<proteinExistence type="predicted"/>
<dbReference type="EMBL" id="BAABLD010000008">
    <property type="protein sequence ID" value="GAA5167602.1"/>
    <property type="molecule type" value="Genomic_DNA"/>
</dbReference>
<evidence type="ECO:0000313" key="2">
    <source>
        <dbReference type="EMBL" id="GAA5167602.1"/>
    </source>
</evidence>
<organism evidence="2 3">
    <name type="scientific">Viridibacterium curvum</name>
    <dbReference type="NCBI Taxonomy" id="1101404"/>
    <lineage>
        <taxon>Bacteria</taxon>
        <taxon>Pseudomonadati</taxon>
        <taxon>Pseudomonadota</taxon>
        <taxon>Betaproteobacteria</taxon>
        <taxon>Rhodocyclales</taxon>
        <taxon>Rhodocyclaceae</taxon>
        <taxon>Viridibacterium</taxon>
    </lineage>
</organism>
<name>A0ABP9QUV0_9RHOO</name>
<dbReference type="Proteomes" id="UP001500547">
    <property type="component" value="Unassembled WGS sequence"/>
</dbReference>
<comment type="caution">
    <text evidence="2">The sequence shown here is derived from an EMBL/GenBank/DDBJ whole genome shotgun (WGS) entry which is preliminary data.</text>
</comment>
<keyword evidence="3" id="KW-1185">Reference proteome</keyword>
<feature type="domain" description="Lysine-specific metallo-endopeptidase" evidence="1">
    <location>
        <begin position="5"/>
        <end position="119"/>
    </location>
</feature>
<evidence type="ECO:0000313" key="3">
    <source>
        <dbReference type="Proteomes" id="UP001500547"/>
    </source>
</evidence>
<accession>A0ABP9QUV0</accession>
<dbReference type="InterPro" id="IPR029463">
    <property type="entry name" value="Lys_MEP"/>
</dbReference>
<gene>
    <name evidence="2" type="ORF">GCM10025770_26530</name>
</gene>
<dbReference type="Pfam" id="PF14521">
    <property type="entry name" value="Aspzincin_M35"/>
    <property type="match status" value="1"/>
</dbReference>
<evidence type="ECO:0000259" key="1">
    <source>
        <dbReference type="Pfam" id="PF14521"/>
    </source>
</evidence>